<dbReference type="GO" id="GO:0006355">
    <property type="term" value="P:regulation of DNA-templated transcription"/>
    <property type="evidence" value="ECO:0007669"/>
    <property type="project" value="InterPro"/>
</dbReference>
<evidence type="ECO:0000256" key="2">
    <source>
        <dbReference type="ARBA" id="ARBA00022737"/>
    </source>
</evidence>
<keyword evidence="1" id="KW-0808">Transferase</keyword>
<evidence type="ECO:0000256" key="4">
    <source>
        <dbReference type="ARBA" id="ARBA00023159"/>
    </source>
</evidence>
<name>A0A318KI99_9FIRM</name>
<evidence type="ECO:0000256" key="5">
    <source>
        <dbReference type="ARBA" id="ARBA00023163"/>
    </source>
</evidence>
<evidence type="ECO:0000259" key="7">
    <source>
        <dbReference type="PROSITE" id="PS51099"/>
    </source>
</evidence>
<dbReference type="Pfam" id="PF00874">
    <property type="entry name" value="PRD"/>
    <property type="match status" value="1"/>
</dbReference>
<dbReference type="EMBL" id="QJKH01000012">
    <property type="protein sequence ID" value="PXX77180.1"/>
    <property type="molecule type" value="Genomic_DNA"/>
</dbReference>
<evidence type="ECO:0000259" key="8">
    <source>
        <dbReference type="PROSITE" id="PS51372"/>
    </source>
</evidence>
<keyword evidence="5" id="KW-0804">Transcription</keyword>
<evidence type="ECO:0000313" key="10">
    <source>
        <dbReference type="Proteomes" id="UP000247612"/>
    </source>
</evidence>
<dbReference type="Pfam" id="PF05043">
    <property type="entry name" value="Mga"/>
    <property type="match status" value="1"/>
</dbReference>
<dbReference type="Gene3D" id="3.40.50.2300">
    <property type="match status" value="1"/>
</dbReference>
<dbReference type="STRING" id="1034346.GCA_000313565_01002"/>
<dbReference type="SUPFAM" id="SSF63520">
    <property type="entry name" value="PTS-regulatory domain, PRD"/>
    <property type="match status" value="1"/>
</dbReference>
<feature type="domain" description="PTS EIIA type-2" evidence="6">
    <location>
        <begin position="548"/>
        <end position="691"/>
    </location>
</feature>
<dbReference type="PANTHER" id="PTHR30185:SF9">
    <property type="entry name" value="MANNITOL-SPECIFIC PHOSPHOTRANSFERASE ENZYME IIA COMPONENT"/>
    <property type="match status" value="1"/>
</dbReference>
<dbReference type="GO" id="GO:0008982">
    <property type="term" value="F:protein-N(PI)-phosphohistidine-sugar phosphotransferase activity"/>
    <property type="evidence" value="ECO:0007669"/>
    <property type="project" value="InterPro"/>
</dbReference>
<organism evidence="9 10">
    <name type="scientific">Dielma fastidiosa</name>
    <dbReference type="NCBI Taxonomy" id="1034346"/>
    <lineage>
        <taxon>Bacteria</taxon>
        <taxon>Bacillati</taxon>
        <taxon>Bacillota</taxon>
        <taxon>Erysipelotrichia</taxon>
        <taxon>Erysipelotrichales</taxon>
        <taxon>Erysipelotrichaceae</taxon>
        <taxon>Dielma</taxon>
    </lineage>
</organism>
<feature type="domain" description="PRD" evidence="8">
    <location>
        <begin position="293"/>
        <end position="400"/>
    </location>
</feature>
<dbReference type="InterPro" id="IPR036095">
    <property type="entry name" value="PTS_EIIB-like_sf"/>
</dbReference>
<dbReference type="Gene3D" id="1.10.1790.10">
    <property type="entry name" value="PRD domain"/>
    <property type="match status" value="1"/>
</dbReference>
<dbReference type="Gene3D" id="1.10.10.10">
    <property type="entry name" value="Winged helix-like DNA-binding domain superfamily/Winged helix DNA-binding domain"/>
    <property type="match status" value="1"/>
</dbReference>
<keyword evidence="2" id="KW-0677">Repeat</keyword>
<keyword evidence="10" id="KW-1185">Reference proteome</keyword>
<feature type="domain" description="PTS EIIB type-2" evidence="7">
    <location>
        <begin position="406"/>
        <end position="497"/>
    </location>
</feature>
<sequence>MDNDLITLIKILNKKSYLTLKDLEIETKATKRQVTYRLEKINHLLKSENLPIITTGGKKELLIDAHTREFLVGFIHEMKKDDVYYLNKKERLAYIYLMLFMNPEYIALQHFIDALQVSRSTVLLDFKDLVLELDQDHITIKNNRIKGYYLSGSEMEIRRYMMKLIISSLADERNTKVFDLFIDDFNLDTFEYSKLVITELSERNHISFVEDRLVEFIYIFIFLKARMISGKDASAEISMMPDLDAMKSMKEYAFTEALLTNYKNTSLIPEKEINYISSWILGISVGNVEEDAQDCLIIGEIVGKIMTRFEFLSGIHYKDSEEIFRQLFSHFRPAYYRLLFKLPIYNPLCQRVKDEYKELYALVKETMKPFTVLFGEEIPEDELAYLTIHFATIYSKNREGEAMEKKRALIVCSNGIGSSAILYNELKNMFPEIYFYLPIEAAGYADFNEPVEIIFTTQFHRGMNELSIPVVKVSPVMDMRERYEVVREVCSRLKMSLVNQPNVEMILEAVRKHALISDENALYNELYAMFSPNENAVKDELKGYKLTDLISKELICLKLEARDWEDAIRQSGAKLVDTGKVTQHYIDEIIRINKATAPYIVITKHVALPHTRPENGALECALGVAVLKNPVVFGSAENDPVKYIFCLSALDNESHLPAMSEFLDLINRHEFFEMLDQAKTADEVINYIKEYESNEAA</sequence>
<comment type="caution">
    <text evidence="9">The sequence shown here is derived from an EMBL/GenBank/DDBJ whole genome shotgun (WGS) entry which is preliminary data.</text>
</comment>
<dbReference type="InterPro" id="IPR013011">
    <property type="entry name" value="PTS_EIIB_2"/>
</dbReference>
<dbReference type="PROSITE" id="PS51094">
    <property type="entry name" value="PTS_EIIA_TYPE_2"/>
    <property type="match status" value="1"/>
</dbReference>
<protein>
    <submittedName>
        <fullName evidence="9">BglG family transcriptional antiterminator</fullName>
    </submittedName>
</protein>
<proteinExistence type="predicted"/>
<dbReference type="InterPro" id="IPR016152">
    <property type="entry name" value="PTrfase/Anion_transptr"/>
</dbReference>
<dbReference type="PANTHER" id="PTHR30185">
    <property type="entry name" value="CRYPTIC BETA-GLUCOSIDE BGL OPERON ANTITERMINATOR"/>
    <property type="match status" value="1"/>
</dbReference>
<dbReference type="Pfam" id="PF00359">
    <property type="entry name" value="PTS_EIIA_2"/>
    <property type="match status" value="1"/>
</dbReference>
<dbReference type="CDD" id="cd05568">
    <property type="entry name" value="PTS_IIB_bgl_like"/>
    <property type="match status" value="1"/>
</dbReference>
<accession>A0A318KI99</accession>
<keyword evidence="3" id="KW-0805">Transcription regulation</keyword>
<dbReference type="PROSITE" id="PS51372">
    <property type="entry name" value="PRD_2"/>
    <property type="match status" value="1"/>
</dbReference>
<evidence type="ECO:0000256" key="3">
    <source>
        <dbReference type="ARBA" id="ARBA00023015"/>
    </source>
</evidence>
<dbReference type="PROSITE" id="PS51099">
    <property type="entry name" value="PTS_EIIB_TYPE_2"/>
    <property type="match status" value="1"/>
</dbReference>
<keyword evidence="4" id="KW-0010">Activator</keyword>
<dbReference type="InterPro" id="IPR050661">
    <property type="entry name" value="BglG_antiterminators"/>
</dbReference>
<dbReference type="Gene3D" id="3.40.930.10">
    <property type="entry name" value="Mannitol-specific EII, Chain A"/>
    <property type="match status" value="1"/>
</dbReference>
<dbReference type="SUPFAM" id="SSF55804">
    <property type="entry name" value="Phoshotransferase/anion transport protein"/>
    <property type="match status" value="1"/>
</dbReference>
<dbReference type="InterPro" id="IPR007737">
    <property type="entry name" value="Mga_HTH"/>
</dbReference>
<dbReference type="InterPro" id="IPR036388">
    <property type="entry name" value="WH-like_DNA-bd_sf"/>
</dbReference>
<evidence type="ECO:0000313" key="9">
    <source>
        <dbReference type="EMBL" id="PXX77180.1"/>
    </source>
</evidence>
<dbReference type="Proteomes" id="UP000247612">
    <property type="component" value="Unassembled WGS sequence"/>
</dbReference>
<dbReference type="RefSeq" id="WP_022937316.1">
    <property type="nucleotide sequence ID" value="NZ_CABKRQ010000002.1"/>
</dbReference>
<dbReference type="SUPFAM" id="SSF52794">
    <property type="entry name" value="PTS system IIB component-like"/>
    <property type="match status" value="1"/>
</dbReference>
<evidence type="ECO:0000259" key="6">
    <source>
        <dbReference type="PROSITE" id="PS51094"/>
    </source>
</evidence>
<gene>
    <name evidence="9" type="ORF">DES51_112120</name>
</gene>
<reference evidence="9 10" key="1">
    <citation type="submission" date="2018-05" db="EMBL/GenBank/DDBJ databases">
        <title>Genomic Encyclopedia of Type Strains, Phase IV (KMG-IV): sequencing the most valuable type-strain genomes for metagenomic binning, comparative biology and taxonomic classification.</title>
        <authorList>
            <person name="Goeker M."/>
        </authorList>
    </citation>
    <scope>NUCLEOTIDE SEQUENCE [LARGE SCALE GENOMIC DNA]</scope>
    <source>
        <strain evidence="9 10">JC118</strain>
    </source>
</reference>
<dbReference type="InterPro" id="IPR036634">
    <property type="entry name" value="PRD_sf"/>
</dbReference>
<dbReference type="InterPro" id="IPR002178">
    <property type="entry name" value="PTS_EIIA_type-2_dom"/>
</dbReference>
<dbReference type="CDD" id="cd00211">
    <property type="entry name" value="PTS_IIA_fru"/>
    <property type="match status" value="1"/>
</dbReference>
<dbReference type="InterPro" id="IPR011608">
    <property type="entry name" value="PRD"/>
</dbReference>
<evidence type="ECO:0000256" key="1">
    <source>
        <dbReference type="ARBA" id="ARBA00022679"/>
    </source>
</evidence>
<dbReference type="OrthoDB" id="3175596at2"/>
<dbReference type="AlphaFoldDB" id="A0A318KI99"/>
<dbReference type="GO" id="GO:0009401">
    <property type="term" value="P:phosphoenolpyruvate-dependent sugar phosphotransferase system"/>
    <property type="evidence" value="ECO:0007669"/>
    <property type="project" value="InterPro"/>
</dbReference>